<name>F0SQ00_RUBBR</name>
<dbReference type="HOGENOM" id="CLU_747744_0_0_0"/>
<dbReference type="STRING" id="756272.Plabr_2550"/>
<dbReference type="OrthoDB" id="253619at2"/>
<dbReference type="NCBIfam" id="TIGR02532">
    <property type="entry name" value="IV_pilin_GFxxxE"/>
    <property type="match status" value="1"/>
</dbReference>
<evidence type="ECO:0000256" key="1">
    <source>
        <dbReference type="SAM" id="Phobius"/>
    </source>
</evidence>
<dbReference type="PROSITE" id="PS00409">
    <property type="entry name" value="PROKAR_NTER_METHYL"/>
    <property type="match status" value="1"/>
</dbReference>
<dbReference type="Proteomes" id="UP000006860">
    <property type="component" value="Chromosome"/>
</dbReference>
<keyword evidence="1" id="KW-0812">Transmembrane</keyword>
<sequence length="348" mass="38118">MSQSKLKHIPDRYQAGFTLIEVLVAVGLIVLLAGLLLATMRGVLGNAKESSTRVTLKKLQEILEQRATEFNIAESNAPASRRQEPCLPVDADSGLKSIVERKRKFREAFPQRYQDLYDAFGNRTRLGQVFDVKYLSKAPSGVDETNLDSAELLYLVVNEGTAHGSEATDSDQFGAQEVTDTDGDSFPEFVDAWGQPLRFYRWPTRLIRPGTPATPATPLSLDSTKGSLPAVETEYWLMLGSKTGDINTLSRDQEDPTSAIYRMMGADVASIQSVEFDSTPPDTCSFHTPDTYTAFLVLSGGPDLQIGLYEPDDTANFGHLAQPKVALSDLGNNDDTLSDDITNLQGID</sequence>
<keyword evidence="3" id="KW-1185">Reference proteome</keyword>
<dbReference type="EMBL" id="CP002546">
    <property type="protein sequence ID" value="ADY60150.1"/>
    <property type="molecule type" value="Genomic_DNA"/>
</dbReference>
<dbReference type="InterPro" id="IPR012902">
    <property type="entry name" value="N_methyl_site"/>
</dbReference>
<accession>F0SQ00</accession>
<proteinExistence type="predicted"/>
<gene>
    <name evidence="2" type="ordered locus">Plabr_2550</name>
</gene>
<protein>
    <recommendedName>
        <fullName evidence="4">Type II secretion system protein</fullName>
    </recommendedName>
</protein>
<dbReference type="InterPro" id="IPR045584">
    <property type="entry name" value="Pilin-like"/>
</dbReference>
<dbReference type="AlphaFoldDB" id="F0SQ00"/>
<organism evidence="2 3">
    <name type="scientific">Rubinisphaera brasiliensis (strain ATCC 49424 / DSM 5305 / JCM 21570 / IAM 15109 / NBRC 103401 / IFAM 1448)</name>
    <name type="common">Planctomyces brasiliensis</name>
    <dbReference type="NCBI Taxonomy" id="756272"/>
    <lineage>
        <taxon>Bacteria</taxon>
        <taxon>Pseudomonadati</taxon>
        <taxon>Planctomycetota</taxon>
        <taxon>Planctomycetia</taxon>
        <taxon>Planctomycetales</taxon>
        <taxon>Planctomycetaceae</taxon>
        <taxon>Rubinisphaera</taxon>
    </lineage>
</organism>
<evidence type="ECO:0000313" key="3">
    <source>
        <dbReference type="Proteomes" id="UP000006860"/>
    </source>
</evidence>
<dbReference type="Pfam" id="PF07963">
    <property type="entry name" value="N_methyl"/>
    <property type="match status" value="1"/>
</dbReference>
<evidence type="ECO:0008006" key="4">
    <source>
        <dbReference type="Google" id="ProtNLM"/>
    </source>
</evidence>
<dbReference type="SUPFAM" id="SSF54523">
    <property type="entry name" value="Pili subunits"/>
    <property type="match status" value="1"/>
</dbReference>
<dbReference type="RefSeq" id="WP_013628874.1">
    <property type="nucleotide sequence ID" value="NC_015174.1"/>
</dbReference>
<feature type="transmembrane region" description="Helical" evidence="1">
    <location>
        <begin position="15"/>
        <end position="38"/>
    </location>
</feature>
<dbReference type="eggNOG" id="COG2165">
    <property type="taxonomic scope" value="Bacteria"/>
</dbReference>
<dbReference type="KEGG" id="pbs:Plabr_2550"/>
<keyword evidence="1" id="KW-1133">Transmembrane helix</keyword>
<keyword evidence="1" id="KW-0472">Membrane</keyword>
<evidence type="ECO:0000313" key="2">
    <source>
        <dbReference type="EMBL" id="ADY60150.1"/>
    </source>
</evidence>
<reference evidence="3" key="1">
    <citation type="submission" date="2011-02" db="EMBL/GenBank/DDBJ databases">
        <title>The complete genome of Planctomyces brasiliensis DSM 5305.</title>
        <authorList>
            <person name="Lucas S."/>
            <person name="Copeland A."/>
            <person name="Lapidus A."/>
            <person name="Bruce D."/>
            <person name="Goodwin L."/>
            <person name="Pitluck S."/>
            <person name="Kyrpides N."/>
            <person name="Mavromatis K."/>
            <person name="Pagani I."/>
            <person name="Ivanova N."/>
            <person name="Ovchinnikova G."/>
            <person name="Lu M."/>
            <person name="Detter J.C."/>
            <person name="Han C."/>
            <person name="Land M."/>
            <person name="Hauser L."/>
            <person name="Markowitz V."/>
            <person name="Cheng J.-F."/>
            <person name="Hugenholtz P."/>
            <person name="Woyke T."/>
            <person name="Wu D."/>
            <person name="Tindall B."/>
            <person name="Pomrenke H.G."/>
            <person name="Brambilla E."/>
            <person name="Klenk H.-P."/>
            <person name="Eisen J.A."/>
        </authorList>
    </citation>
    <scope>NUCLEOTIDE SEQUENCE [LARGE SCALE GENOMIC DNA]</scope>
    <source>
        <strain evidence="3">ATCC 49424 / DSM 5305 / JCM 21570 / NBRC 103401 / IFAM 1448</strain>
    </source>
</reference>